<evidence type="ECO:0000313" key="3">
    <source>
        <dbReference type="Proteomes" id="UP000054466"/>
    </source>
</evidence>
<gene>
    <name evidence="2" type="ORF">PV07_08629</name>
</gene>
<dbReference type="AlphaFoldDB" id="A0A0D2C2J3"/>
<reference evidence="2 3" key="1">
    <citation type="submission" date="2015-01" db="EMBL/GenBank/DDBJ databases">
        <title>The Genome Sequence of Cladophialophora immunda CBS83496.</title>
        <authorList>
            <consortium name="The Broad Institute Genomics Platform"/>
            <person name="Cuomo C."/>
            <person name="de Hoog S."/>
            <person name="Gorbushina A."/>
            <person name="Stielow B."/>
            <person name="Teixiera M."/>
            <person name="Abouelleil A."/>
            <person name="Chapman S.B."/>
            <person name="Priest M."/>
            <person name="Young S.K."/>
            <person name="Wortman J."/>
            <person name="Nusbaum C."/>
            <person name="Birren B."/>
        </authorList>
    </citation>
    <scope>NUCLEOTIDE SEQUENCE [LARGE SCALE GENOMIC DNA]</scope>
    <source>
        <strain evidence="2 3">CBS 83496</strain>
    </source>
</reference>
<evidence type="ECO:0000256" key="1">
    <source>
        <dbReference type="SAM" id="MobiDB-lite"/>
    </source>
</evidence>
<dbReference type="RefSeq" id="XP_016245674.1">
    <property type="nucleotide sequence ID" value="XM_016395818.1"/>
</dbReference>
<dbReference type="EMBL" id="KN847044">
    <property type="protein sequence ID" value="KIW25457.1"/>
    <property type="molecule type" value="Genomic_DNA"/>
</dbReference>
<dbReference type="GeneID" id="27347823"/>
<dbReference type="EMBL" id="KN847044">
    <property type="protein sequence ID" value="KIW25458.1"/>
    <property type="molecule type" value="Genomic_DNA"/>
</dbReference>
<sequence length="213" mass="23302">MTSTGSGASLLVAGKTSGQRFPGAHGVSNNRTDPPRWTDPCISGEHWDSCRPDYHSQGLCDPRRLMQSAHLISLGERASVVCGFLTVHPSFLQVSETFKACSMALTRTCVQGSSRNASATFSATSIVDCSASVPGVERAARPERMKTAFILMLQRVLRSISERVDGFVTSSIRSITTASRRQARFHRIPRLIVHEESQILSGSDDRPPYRLLP</sequence>
<evidence type="ECO:0000313" key="2">
    <source>
        <dbReference type="EMBL" id="KIW25458.1"/>
    </source>
</evidence>
<keyword evidence="3" id="KW-1185">Reference proteome</keyword>
<proteinExistence type="predicted"/>
<feature type="region of interest" description="Disordered" evidence="1">
    <location>
        <begin position="16"/>
        <end position="37"/>
    </location>
</feature>
<dbReference type="HOGENOM" id="CLU_1294263_0_0_1"/>
<protein>
    <submittedName>
        <fullName evidence="2">Uncharacterized protein</fullName>
    </submittedName>
</protein>
<dbReference type="RefSeq" id="XP_016245673.1">
    <property type="nucleotide sequence ID" value="XM_016395817.1"/>
</dbReference>
<dbReference type="VEuPathDB" id="FungiDB:PV07_08629"/>
<name>A0A0D2C2J3_9EURO</name>
<accession>A0A0D2C2J3</accession>
<dbReference type="Proteomes" id="UP000054466">
    <property type="component" value="Unassembled WGS sequence"/>
</dbReference>
<organism evidence="2 3">
    <name type="scientific">Cladophialophora immunda</name>
    <dbReference type="NCBI Taxonomy" id="569365"/>
    <lineage>
        <taxon>Eukaryota</taxon>
        <taxon>Fungi</taxon>
        <taxon>Dikarya</taxon>
        <taxon>Ascomycota</taxon>
        <taxon>Pezizomycotina</taxon>
        <taxon>Eurotiomycetes</taxon>
        <taxon>Chaetothyriomycetidae</taxon>
        <taxon>Chaetothyriales</taxon>
        <taxon>Herpotrichiellaceae</taxon>
        <taxon>Cladophialophora</taxon>
    </lineage>
</organism>